<keyword evidence="4 6" id="KW-0418">Kinase</keyword>
<accession>A0A8H4B4W8</accession>
<dbReference type="SUPFAM" id="SSF55874">
    <property type="entry name" value="ATPase domain of HSP90 chaperone/DNA topoisomerase II/histidine kinase"/>
    <property type="match status" value="1"/>
</dbReference>
<organism evidence="6 7">
    <name type="scientific">Gigaspora margarita</name>
    <dbReference type="NCBI Taxonomy" id="4874"/>
    <lineage>
        <taxon>Eukaryota</taxon>
        <taxon>Fungi</taxon>
        <taxon>Fungi incertae sedis</taxon>
        <taxon>Mucoromycota</taxon>
        <taxon>Glomeromycotina</taxon>
        <taxon>Glomeromycetes</taxon>
        <taxon>Diversisporales</taxon>
        <taxon>Gigasporaceae</taxon>
        <taxon>Gigaspora</taxon>
    </lineage>
</organism>
<dbReference type="GO" id="GO:0000155">
    <property type="term" value="F:phosphorelay sensor kinase activity"/>
    <property type="evidence" value="ECO:0007669"/>
    <property type="project" value="TreeGrafter"/>
</dbReference>
<evidence type="ECO:0000256" key="1">
    <source>
        <dbReference type="ARBA" id="ARBA00000085"/>
    </source>
</evidence>
<evidence type="ECO:0000259" key="5">
    <source>
        <dbReference type="Pfam" id="PF02518"/>
    </source>
</evidence>
<dbReference type="GO" id="GO:0009927">
    <property type="term" value="F:histidine phosphotransfer kinase activity"/>
    <property type="evidence" value="ECO:0007669"/>
    <property type="project" value="TreeGrafter"/>
</dbReference>
<keyword evidence="7" id="KW-1185">Reference proteome</keyword>
<evidence type="ECO:0000256" key="3">
    <source>
        <dbReference type="ARBA" id="ARBA00022679"/>
    </source>
</evidence>
<dbReference type="GO" id="GO:0005886">
    <property type="term" value="C:plasma membrane"/>
    <property type="evidence" value="ECO:0007669"/>
    <property type="project" value="TreeGrafter"/>
</dbReference>
<dbReference type="OrthoDB" id="2426626at2759"/>
<evidence type="ECO:0000256" key="4">
    <source>
        <dbReference type="ARBA" id="ARBA00022777"/>
    </source>
</evidence>
<protein>
    <recommendedName>
        <fullName evidence="2">histidine kinase</fullName>
        <ecNumber evidence="2">2.7.13.3</ecNumber>
    </recommendedName>
</protein>
<dbReference type="PANTHER" id="PTHR43047">
    <property type="entry name" value="TWO-COMPONENT HISTIDINE PROTEIN KINASE"/>
    <property type="match status" value="1"/>
</dbReference>
<proteinExistence type="predicted"/>
<comment type="caution">
    <text evidence="6">The sequence shown here is derived from an EMBL/GenBank/DDBJ whole genome shotgun (WGS) entry which is preliminary data.</text>
</comment>
<dbReference type="EMBL" id="WTPW01000014">
    <property type="protein sequence ID" value="KAF0560071.1"/>
    <property type="molecule type" value="Genomic_DNA"/>
</dbReference>
<dbReference type="InterPro" id="IPR004358">
    <property type="entry name" value="Sig_transdc_His_kin-like_C"/>
</dbReference>
<dbReference type="EC" id="2.7.13.3" evidence="2"/>
<evidence type="ECO:0000256" key="2">
    <source>
        <dbReference type="ARBA" id="ARBA00012438"/>
    </source>
</evidence>
<reference evidence="6 7" key="1">
    <citation type="journal article" date="2019" name="Environ. Microbiol.">
        <title>At the nexus of three kingdoms: the genome of the mycorrhizal fungus Gigaspora margarita provides insights into plant, endobacterial and fungal interactions.</title>
        <authorList>
            <person name="Venice F."/>
            <person name="Ghignone S."/>
            <person name="Salvioli di Fossalunga A."/>
            <person name="Amselem J."/>
            <person name="Novero M."/>
            <person name="Xianan X."/>
            <person name="Sedzielewska Toro K."/>
            <person name="Morin E."/>
            <person name="Lipzen A."/>
            <person name="Grigoriev I.V."/>
            <person name="Henrissat B."/>
            <person name="Martin F.M."/>
            <person name="Bonfante P."/>
        </authorList>
    </citation>
    <scope>NUCLEOTIDE SEQUENCE [LARGE SCALE GENOMIC DNA]</scope>
    <source>
        <strain evidence="6 7">BEG34</strain>
    </source>
</reference>
<dbReference type="InterPro" id="IPR003594">
    <property type="entry name" value="HATPase_dom"/>
</dbReference>
<dbReference type="InterPro" id="IPR036890">
    <property type="entry name" value="HATPase_C_sf"/>
</dbReference>
<name>A0A8H4B4W8_GIGMA</name>
<gene>
    <name evidence="6" type="ORF">F8M41_003405</name>
</gene>
<dbReference type="AlphaFoldDB" id="A0A8H4B4W8"/>
<dbReference type="PANTHER" id="PTHR43047:SF72">
    <property type="entry name" value="OSMOSENSING HISTIDINE PROTEIN KINASE SLN1"/>
    <property type="match status" value="1"/>
</dbReference>
<dbReference type="PRINTS" id="PR00344">
    <property type="entry name" value="BCTRLSENSOR"/>
</dbReference>
<sequence>MQPQEVIEENNDDNSSYDQVIYKACLGKFSQGDMSITKKQDGAGLCLSICKNLVEINGGEIKVESQLGKGSRFSFTWNVEKLPMASLSTETIDAYF</sequence>
<evidence type="ECO:0000313" key="7">
    <source>
        <dbReference type="Proteomes" id="UP000439903"/>
    </source>
</evidence>
<evidence type="ECO:0000313" key="6">
    <source>
        <dbReference type="EMBL" id="KAF0560071.1"/>
    </source>
</evidence>
<dbReference type="Pfam" id="PF02518">
    <property type="entry name" value="HATPase_c"/>
    <property type="match status" value="1"/>
</dbReference>
<dbReference type="Gene3D" id="3.30.565.10">
    <property type="entry name" value="Histidine kinase-like ATPase, C-terminal domain"/>
    <property type="match status" value="1"/>
</dbReference>
<feature type="domain" description="Histidine kinase/HSP90-like ATPase" evidence="5">
    <location>
        <begin position="26"/>
        <end position="79"/>
    </location>
</feature>
<comment type="catalytic activity">
    <reaction evidence="1">
        <text>ATP + protein L-histidine = ADP + protein N-phospho-L-histidine.</text>
        <dbReference type="EC" id="2.7.13.3"/>
    </reaction>
</comment>
<dbReference type="Proteomes" id="UP000439903">
    <property type="component" value="Unassembled WGS sequence"/>
</dbReference>
<keyword evidence="3" id="KW-0808">Transferase</keyword>